<dbReference type="FunFam" id="3.30.1490.20:FF:000018">
    <property type="entry name" value="Biotin carboxylase"/>
    <property type="match status" value="1"/>
</dbReference>
<dbReference type="InterPro" id="IPR016185">
    <property type="entry name" value="PreATP-grasp_dom_sf"/>
</dbReference>
<dbReference type="GO" id="GO:0046872">
    <property type="term" value="F:metal ion binding"/>
    <property type="evidence" value="ECO:0007669"/>
    <property type="project" value="UniProtKB-KW"/>
</dbReference>
<evidence type="ECO:0000256" key="13">
    <source>
        <dbReference type="PROSITE-ProRule" id="PRU00409"/>
    </source>
</evidence>
<evidence type="ECO:0000256" key="1">
    <source>
        <dbReference type="ARBA" id="ARBA00003761"/>
    </source>
</evidence>
<dbReference type="InterPro" id="IPR005479">
    <property type="entry name" value="CPAse_ATP-bd"/>
</dbReference>
<dbReference type="SUPFAM" id="SSF56059">
    <property type="entry name" value="Glutathione synthetase ATP-binding domain-like"/>
    <property type="match status" value="1"/>
</dbReference>
<dbReference type="InterPro" id="IPR005482">
    <property type="entry name" value="Biotin_COase_C"/>
</dbReference>
<evidence type="ECO:0000256" key="8">
    <source>
        <dbReference type="ARBA" id="ARBA00022741"/>
    </source>
</evidence>
<evidence type="ECO:0000256" key="10">
    <source>
        <dbReference type="ARBA" id="ARBA00022842"/>
    </source>
</evidence>
<dbReference type="RefSeq" id="WP_180154492.1">
    <property type="nucleotide sequence ID" value="NZ_JACCEM010000003.1"/>
</dbReference>
<dbReference type="GO" id="GO:0004075">
    <property type="term" value="F:biotin carboxylase activity"/>
    <property type="evidence" value="ECO:0007669"/>
    <property type="project" value="UniProtKB-EC"/>
</dbReference>
<feature type="domain" description="Biotin carboxylation" evidence="16">
    <location>
        <begin position="11"/>
        <end position="456"/>
    </location>
</feature>
<evidence type="ECO:0000256" key="7">
    <source>
        <dbReference type="ARBA" id="ARBA00022723"/>
    </source>
</evidence>
<dbReference type="EMBL" id="JACCEM010000003">
    <property type="protein sequence ID" value="NYT49169.1"/>
    <property type="molecule type" value="Genomic_DNA"/>
</dbReference>
<evidence type="ECO:0000256" key="2">
    <source>
        <dbReference type="ARBA" id="ARBA00004956"/>
    </source>
</evidence>
<dbReference type="InterPro" id="IPR011764">
    <property type="entry name" value="Biotin_carboxylation_dom"/>
</dbReference>
<evidence type="ECO:0000256" key="11">
    <source>
        <dbReference type="ARBA" id="ARBA00033786"/>
    </source>
</evidence>
<dbReference type="InterPro" id="IPR011761">
    <property type="entry name" value="ATP-grasp"/>
</dbReference>
<evidence type="ECO:0000256" key="4">
    <source>
        <dbReference type="ARBA" id="ARBA00013263"/>
    </source>
</evidence>
<keyword evidence="14" id="KW-0444">Lipid biosynthesis</keyword>
<dbReference type="Gene3D" id="3.30.470.20">
    <property type="entry name" value="ATP-grasp fold, B domain"/>
    <property type="match status" value="1"/>
</dbReference>
<dbReference type="PANTHER" id="PTHR48095">
    <property type="entry name" value="PYRUVATE CARBOXYLASE SUBUNIT A"/>
    <property type="match status" value="1"/>
</dbReference>
<comment type="catalytic activity">
    <reaction evidence="12 14">
        <text>N(6)-biotinyl-L-lysyl-[protein] + hydrogencarbonate + ATP = N(6)-carboxybiotinyl-L-lysyl-[protein] + ADP + phosphate + H(+)</text>
        <dbReference type="Rhea" id="RHEA:13501"/>
        <dbReference type="Rhea" id="RHEA-COMP:10505"/>
        <dbReference type="Rhea" id="RHEA-COMP:10506"/>
        <dbReference type="ChEBI" id="CHEBI:15378"/>
        <dbReference type="ChEBI" id="CHEBI:17544"/>
        <dbReference type="ChEBI" id="CHEBI:30616"/>
        <dbReference type="ChEBI" id="CHEBI:43474"/>
        <dbReference type="ChEBI" id="CHEBI:83144"/>
        <dbReference type="ChEBI" id="CHEBI:83145"/>
        <dbReference type="ChEBI" id="CHEBI:456216"/>
        <dbReference type="EC" id="6.3.4.14"/>
    </reaction>
</comment>
<keyword evidence="18" id="KW-1185">Reference proteome</keyword>
<dbReference type="Pfam" id="PF02786">
    <property type="entry name" value="CPSase_L_D2"/>
    <property type="match status" value="1"/>
</dbReference>
<evidence type="ECO:0000259" key="16">
    <source>
        <dbReference type="PROSITE" id="PS50979"/>
    </source>
</evidence>
<comment type="caution">
    <text evidence="17">The sequence shown here is derived from an EMBL/GenBank/DDBJ whole genome shotgun (WGS) entry which is preliminary data.</text>
</comment>
<comment type="subunit">
    <text evidence="3 14">Acetyl-CoA carboxylase is a heterohexamer of biotin carboxyl carrier protein, biotin carboxylase and the two subunits of carboxyl transferase in a 2:2 complex.</text>
</comment>
<evidence type="ECO:0000256" key="6">
    <source>
        <dbReference type="ARBA" id="ARBA00022598"/>
    </source>
</evidence>
<dbReference type="GO" id="GO:2001295">
    <property type="term" value="P:malonyl-CoA biosynthetic process"/>
    <property type="evidence" value="ECO:0007669"/>
    <property type="project" value="UniProtKB-UniPathway"/>
</dbReference>
<evidence type="ECO:0000256" key="12">
    <source>
        <dbReference type="ARBA" id="ARBA00048600"/>
    </source>
</evidence>
<dbReference type="GO" id="GO:0006633">
    <property type="term" value="P:fatty acid biosynthetic process"/>
    <property type="evidence" value="ECO:0007669"/>
    <property type="project" value="UniProtKB-KW"/>
</dbReference>
<evidence type="ECO:0000256" key="9">
    <source>
        <dbReference type="ARBA" id="ARBA00022840"/>
    </source>
</evidence>
<evidence type="ECO:0000256" key="5">
    <source>
        <dbReference type="ARBA" id="ARBA00017242"/>
    </source>
</evidence>
<comment type="pathway">
    <text evidence="2 14">Lipid metabolism; malonyl-CoA biosynthesis; malonyl-CoA from acetyl-CoA: step 1/1.</text>
</comment>
<proteinExistence type="predicted"/>
<dbReference type="InterPro" id="IPR005481">
    <property type="entry name" value="BC-like_N"/>
</dbReference>
<keyword evidence="10" id="KW-0460">Magnesium</keyword>
<dbReference type="PROSITE" id="PS00867">
    <property type="entry name" value="CPSASE_2"/>
    <property type="match status" value="1"/>
</dbReference>
<gene>
    <name evidence="17" type="primary">accC</name>
    <name evidence="17" type="ORF">H0A72_07565</name>
</gene>
<dbReference type="GO" id="GO:0005524">
    <property type="term" value="F:ATP binding"/>
    <property type="evidence" value="ECO:0007669"/>
    <property type="project" value="UniProtKB-UniRule"/>
</dbReference>
<keyword evidence="6 14" id="KW-0436">Ligase</keyword>
<dbReference type="Pfam" id="PF02785">
    <property type="entry name" value="Biotin_carb_C"/>
    <property type="match status" value="1"/>
</dbReference>
<comment type="function">
    <text evidence="1 14">This protein is a component of the acetyl coenzyme A carboxylase complex; first, biotin carboxylase catalyzes the carboxylation of the carrier protein and then the transcarboxylase transfers the carboxyl group to form malonyl-CoA.</text>
</comment>
<dbReference type="UniPathway" id="UPA00655">
    <property type="reaction ID" value="UER00711"/>
</dbReference>
<dbReference type="InterPro" id="IPR011054">
    <property type="entry name" value="Rudment_hybrid_motif"/>
</dbReference>
<evidence type="ECO:0000259" key="15">
    <source>
        <dbReference type="PROSITE" id="PS50975"/>
    </source>
</evidence>
<dbReference type="NCBIfam" id="TIGR00514">
    <property type="entry name" value="accC"/>
    <property type="match status" value="1"/>
</dbReference>
<accession>A0A853FYL6</accession>
<dbReference type="SUPFAM" id="SSF51246">
    <property type="entry name" value="Rudiment single hybrid motif"/>
    <property type="match status" value="1"/>
</dbReference>
<organism evidence="17 18">
    <name type="scientific">Parapusillimonas granuli</name>
    <dbReference type="NCBI Taxonomy" id="380911"/>
    <lineage>
        <taxon>Bacteria</taxon>
        <taxon>Pseudomonadati</taxon>
        <taxon>Pseudomonadota</taxon>
        <taxon>Betaproteobacteria</taxon>
        <taxon>Burkholderiales</taxon>
        <taxon>Alcaligenaceae</taxon>
        <taxon>Parapusillimonas</taxon>
    </lineage>
</organism>
<dbReference type="SMART" id="SM00878">
    <property type="entry name" value="Biotin_carb_C"/>
    <property type="match status" value="1"/>
</dbReference>
<keyword evidence="9 13" id="KW-0067">ATP-binding</keyword>
<dbReference type="InterPro" id="IPR051602">
    <property type="entry name" value="ACC_Biotin_Carboxylase"/>
</dbReference>
<dbReference type="PROSITE" id="PS00866">
    <property type="entry name" value="CPSASE_1"/>
    <property type="match status" value="1"/>
</dbReference>
<keyword evidence="14" id="KW-0276">Fatty acid metabolism</keyword>
<dbReference type="AlphaFoldDB" id="A0A853FYL6"/>
<dbReference type="PROSITE" id="PS50979">
    <property type="entry name" value="BC"/>
    <property type="match status" value="1"/>
</dbReference>
<reference evidence="17 18" key="1">
    <citation type="submission" date="2020-07" db="EMBL/GenBank/DDBJ databases">
        <title>Taxonomic revisions and descriptions of new bacterial species based on genomic comparisons in the high-G+C-content subgroup of the family Alcaligenaceae.</title>
        <authorList>
            <person name="Szabo A."/>
            <person name="Felfoldi T."/>
        </authorList>
    </citation>
    <scope>NUCLEOTIDE SEQUENCE [LARGE SCALE GENOMIC DNA]</scope>
    <source>
        <strain evidence="17 18">LMG 24012</strain>
    </source>
</reference>
<dbReference type="NCBIfam" id="NF006367">
    <property type="entry name" value="PRK08591.1"/>
    <property type="match status" value="1"/>
</dbReference>
<name>A0A853FYL6_9BURK</name>
<dbReference type="PANTHER" id="PTHR48095:SF2">
    <property type="entry name" value="BIOTIN CARBOXYLASE, CHLOROPLASTIC"/>
    <property type="match status" value="1"/>
</dbReference>
<dbReference type="Pfam" id="PF00289">
    <property type="entry name" value="Biotin_carb_N"/>
    <property type="match status" value="1"/>
</dbReference>
<evidence type="ECO:0000256" key="14">
    <source>
        <dbReference type="RuleBase" id="RU365063"/>
    </source>
</evidence>
<keyword evidence="8 13" id="KW-0547">Nucleotide-binding</keyword>
<sequence>MNQQHEGAKRQIRRLFVANRGEIAVRVAQACRTLGIEVVAGVSEADQNSLAARMADSMTVIGAAPAAESYLNIEKVISAAKRSGCDALHPGYGFLAERPALARACAEAGILFIGPTPEAIEQMGDKITAVKLAEAAGVPRVPGSDAVKDASEAAGVAQAIGYPVLLKATAGGGGRGMRVVREEAELAVAMESASNEAQAAFGDGTVYLEKFIEQARHIEIQVMGDRLGNVVHLGERECSTQRRHQKLIEEAPSPAINAGLRAEMGRCAVQLARNVNYVGAGTVEFVLDEAEGHFYFLEMNTRIQVEHPVTEMVTGIDLVAEQIRVTQGLPLSFKQEDIQLRGHAIECRINAEDFNKNFLPKPGLITAWNPPEGNGIRLDSHCYAGYSVPPYYDSLLAKLIVHGATRAEAIEHMLQALKNFGIEGIPSTIPFHQEVLREPAFIEGAVTTRWVEQTFLPERKARLRAAADAAKATAVAAASTQEQAS</sequence>
<dbReference type="InterPro" id="IPR004549">
    <property type="entry name" value="Acetyl_CoA_COase_biotin_COase"/>
</dbReference>
<dbReference type="EC" id="6.3.4.14" evidence="4 14"/>
<keyword evidence="7" id="KW-0479">Metal-binding</keyword>
<evidence type="ECO:0000313" key="18">
    <source>
        <dbReference type="Proteomes" id="UP000559809"/>
    </source>
</evidence>
<keyword evidence="14" id="KW-0443">Lipid metabolism</keyword>
<dbReference type="SUPFAM" id="SSF52440">
    <property type="entry name" value="PreATP-grasp domain"/>
    <property type="match status" value="1"/>
</dbReference>
<evidence type="ECO:0000313" key="17">
    <source>
        <dbReference type="EMBL" id="NYT49169.1"/>
    </source>
</evidence>
<protein>
    <recommendedName>
        <fullName evidence="5 14">Biotin carboxylase</fullName>
        <ecNumber evidence="4 14">6.3.4.14</ecNumber>
    </recommendedName>
    <alternativeName>
        <fullName evidence="11 14">Acetyl-coenzyme A carboxylase biotin carboxylase subunit A</fullName>
    </alternativeName>
</protein>
<feature type="domain" description="ATP-grasp" evidence="15">
    <location>
        <begin position="130"/>
        <end position="327"/>
    </location>
</feature>
<dbReference type="Proteomes" id="UP000559809">
    <property type="component" value="Unassembled WGS sequence"/>
</dbReference>
<dbReference type="PROSITE" id="PS50975">
    <property type="entry name" value="ATP_GRASP"/>
    <property type="match status" value="1"/>
</dbReference>
<keyword evidence="14" id="KW-0092">Biotin</keyword>
<keyword evidence="14" id="KW-0275">Fatty acid biosynthesis</keyword>
<evidence type="ECO:0000256" key="3">
    <source>
        <dbReference type="ARBA" id="ARBA00011750"/>
    </source>
</evidence>